<dbReference type="GO" id="GO:0006508">
    <property type="term" value="P:proteolysis"/>
    <property type="evidence" value="ECO:0007669"/>
    <property type="project" value="UniProtKB-KW"/>
</dbReference>
<keyword evidence="3 5" id="KW-0378">Hydrolase</keyword>
<dbReference type="Pfam" id="PF00082">
    <property type="entry name" value="Peptidase_S8"/>
    <property type="match status" value="1"/>
</dbReference>
<evidence type="ECO:0000256" key="5">
    <source>
        <dbReference type="PROSITE-ProRule" id="PRU01240"/>
    </source>
</evidence>
<feature type="active site" description="Charge relay system" evidence="5">
    <location>
        <position position="526"/>
    </location>
</feature>
<feature type="domain" description="Peptidase S8/S53" evidence="8">
    <location>
        <begin position="295"/>
        <end position="581"/>
    </location>
</feature>
<reference evidence="10" key="2">
    <citation type="journal article" date="2015" name="ISME J.">
        <title>A new class of marine Euryarchaeota group II from the Mediterranean deep chlorophyll maximum.</title>
        <authorList>
            <person name="Martin-Cuadrado A.B."/>
            <person name="Garcia-Heredia I."/>
            <person name="Molto A.G."/>
            <person name="Lopez-Ubeda R."/>
            <person name="Kimes N."/>
            <person name="Lopez-Garcia P."/>
            <person name="Moreira D."/>
            <person name="Rodriguez-Valera F."/>
        </authorList>
    </citation>
    <scope>NUCLEOTIDE SEQUENCE</scope>
</reference>
<feature type="active site" description="Charge relay system" evidence="5">
    <location>
        <position position="338"/>
    </location>
</feature>
<reference evidence="10" key="1">
    <citation type="submission" date="2014-11" db="EMBL/GenBank/DDBJ databases">
        <authorList>
            <person name="Zhu J."/>
            <person name="Qi W."/>
            <person name="Song R."/>
        </authorList>
    </citation>
    <scope>NUCLEOTIDE SEQUENCE</scope>
</reference>
<accession>A0A1B1TAI5</accession>
<feature type="active site" description="Charge relay system" evidence="5">
    <location>
        <position position="304"/>
    </location>
</feature>
<dbReference type="InterPro" id="IPR000209">
    <property type="entry name" value="Peptidase_S8/S53_dom"/>
</dbReference>
<sequence>MYEPLGVQLTHILKTIFRGGKDMSKRTVCLILGLFLLSYIPATDFFEDSEESSGTYMDDKIERIEISPNPNSITDLGAPIITDSSESSRSENAESSIGVFTHSGLIPSIYFSADLATIRADLALVIIDGNTGLWDARMELMEINGLEIRSTIPPSGYLVQGTEEQLNELKNIQSVESIHHVPAGLMVHSSLYDAPADQNLVVEITGWKNSDLIRQLDVLDNNLQDVAESWLSDDWSPDSGIFWGEINTNDISEIIKNPSVSYIAPVPVLELMNNEARGHMGIDTVENFFITGLNGSGQKIAVGDSGLDDDHGDFAGRIAGLDSVTPGDSSTADPSDGHGTHVACTVLGSGMRSGGTYQGIAPEADLYFQAMEDDDTGSLYSIGINSMLNEAYNAGARLHTNSWGSPTGGDYTTSSEDADDRVSTWDQYWQYQGMTVLFAAGNERNDGISSPGTAKNVITIGGHVNRYNGAPDDMYYWSSRGPTDDGRIKPDLVAPGDYVRSCKSQEASSASGSWSNNWYLEYSGTSMATPATAGAAVLVREYLMEVASRPAPQAALIKALLILGAEDMGTRNIPNNDEGWGRVNLVNTLVPDSDVGIFVDDRSRLSSGQISDYSFEITRAGEPLKVVLAWSDYPGSSSSSTQLRNDLDLEITNPNGLLYKGNVFTNGQSVTNGQKDSKNNVEVVLVDNAMIGTWSVKVKDSSHGGSNFYQSYSLAVRGVNVNDLDPDPTFVSNSFDLSVPIPQVNEEVEFSISLINQGAGSVPELSVLAAVNSVTIDTKTLSLSPGEYAELTWNWTPNQDGENIISFYIDPNDEIEEVSDSNNQYIETVIVSVPGVRVTSENPTMLIEGTTDSSTTWSLELSNTALFETNASIVVSEPVRMQDGVEFDWFSSFSNNTFNLMPAESASVDLSVVHPAPPEPGLYRMIVTGTDIENQIQSEFEIYLEVPLLSSADILIPPGQVKVNPLVSTPLQIQVKNEGNGPQTYDVELISPSGWSLGLDSIGSFAGSSHGSTGSLDKGDTRVIDITINPPGAMIPAGTLFSGSISIHSRVSSDSWFEDITMVVENVDVVTLTPTSDGIERDVNADDTLEWDVNFNNQGNRDLELTPYVLSTPNGWSLTGTQNSFTVVAGQEFNLPLSLNGNGLAKSGDLQIRFVTDDGFTIDWNRTIDVISGAVPSINFFQVALPDGTSASTPLGVDAHPVGGIGFDLLWQVSNYGTMTWRPTVSMDLPDEDWQYSCSSDPTVMVDSTVTVICNIIIPLSAEAGSEPSISLILDGGGIVSENTISLKVESISKVSWAIVQQFDSPQGFDNRLSLELQNIGNSDISEILQVDAPSGWNELILDNLFVNLRPGETRSVEIGYNPSKSSDGVITVSLSNPDEIEGSTIEVQIDVLSNGSSDEINITNILLIILILILLSGGIGLAMFTRRGGEIQSLIPDKVAKILDPEEEEEVSSGVPCWICSADVVLGKAWACLECGARYHMDGQVQGCSIIERGNCLHCDAGVDQLTEV</sequence>
<dbReference type="SUPFAM" id="SSF52743">
    <property type="entry name" value="Subtilisin-like"/>
    <property type="match status" value="1"/>
</dbReference>
<dbReference type="Pfam" id="PF07705">
    <property type="entry name" value="CARDB"/>
    <property type="match status" value="1"/>
</dbReference>
<dbReference type="InterPro" id="IPR008979">
    <property type="entry name" value="Galactose-bd-like_sf"/>
</dbReference>
<keyword evidence="7" id="KW-0812">Transmembrane</keyword>
<dbReference type="SUPFAM" id="SSF49785">
    <property type="entry name" value="Galactose-binding domain-like"/>
    <property type="match status" value="1"/>
</dbReference>
<dbReference type="InterPro" id="IPR023828">
    <property type="entry name" value="Peptidase_S8_Ser-AS"/>
</dbReference>
<proteinExistence type="inferred from homology"/>
<name>A0A1B1TAI5_9ARCH</name>
<evidence type="ECO:0000256" key="6">
    <source>
        <dbReference type="SAM" id="MobiDB-lite"/>
    </source>
</evidence>
<organism evidence="10">
    <name type="scientific">uncultured Poseidoniia archaeon</name>
    <dbReference type="NCBI Taxonomy" id="1697135"/>
    <lineage>
        <taxon>Archaea</taxon>
        <taxon>Methanobacteriati</taxon>
        <taxon>Thermoplasmatota</taxon>
        <taxon>Candidatus Poseidoniia</taxon>
        <taxon>environmental samples</taxon>
    </lineage>
</organism>
<dbReference type="Gene3D" id="3.40.50.200">
    <property type="entry name" value="Peptidase S8/S53 domain"/>
    <property type="match status" value="1"/>
</dbReference>
<feature type="region of interest" description="Disordered" evidence="6">
    <location>
        <begin position="319"/>
        <end position="339"/>
    </location>
</feature>
<dbReference type="PRINTS" id="PR00723">
    <property type="entry name" value="SUBTILISIN"/>
</dbReference>
<protein>
    <submittedName>
        <fullName evidence="10">KP-43 peptidase</fullName>
    </submittedName>
</protein>
<dbReference type="InterPro" id="IPR011635">
    <property type="entry name" value="CARDB"/>
</dbReference>
<dbReference type="InterPro" id="IPR036852">
    <property type="entry name" value="Peptidase_S8/S53_dom_sf"/>
</dbReference>
<evidence type="ECO:0000256" key="1">
    <source>
        <dbReference type="ARBA" id="ARBA00011073"/>
    </source>
</evidence>
<dbReference type="InterPro" id="IPR015500">
    <property type="entry name" value="Peptidase_S8_subtilisin-rel"/>
</dbReference>
<dbReference type="CDD" id="cd04842">
    <property type="entry name" value="Peptidases_S8_Kp43_protease"/>
    <property type="match status" value="1"/>
</dbReference>
<dbReference type="InterPro" id="IPR034058">
    <property type="entry name" value="TagA/B/C/D_pept_dom"/>
</dbReference>
<evidence type="ECO:0000259" key="9">
    <source>
        <dbReference type="Pfam" id="PF07705"/>
    </source>
</evidence>
<keyword evidence="2 5" id="KW-0645">Protease</keyword>
<dbReference type="InterPro" id="IPR013783">
    <property type="entry name" value="Ig-like_fold"/>
</dbReference>
<keyword evidence="7" id="KW-0472">Membrane</keyword>
<dbReference type="PANTHER" id="PTHR43399:SF4">
    <property type="entry name" value="CELL WALL-ASSOCIATED PROTEASE"/>
    <property type="match status" value="1"/>
</dbReference>
<comment type="similarity">
    <text evidence="1 5">Belongs to the peptidase S8 family.</text>
</comment>
<evidence type="ECO:0000256" key="3">
    <source>
        <dbReference type="ARBA" id="ARBA00022801"/>
    </source>
</evidence>
<dbReference type="PROSITE" id="PS51892">
    <property type="entry name" value="SUBTILASE"/>
    <property type="match status" value="1"/>
</dbReference>
<evidence type="ECO:0000256" key="2">
    <source>
        <dbReference type="ARBA" id="ARBA00022670"/>
    </source>
</evidence>
<dbReference type="InterPro" id="IPR051048">
    <property type="entry name" value="Peptidase_S8/S53_subtilisin"/>
</dbReference>
<evidence type="ECO:0000256" key="4">
    <source>
        <dbReference type="ARBA" id="ARBA00022825"/>
    </source>
</evidence>
<feature type="domain" description="CARDB" evidence="9">
    <location>
        <begin position="740"/>
        <end position="825"/>
    </location>
</feature>
<evidence type="ECO:0000256" key="7">
    <source>
        <dbReference type="SAM" id="Phobius"/>
    </source>
</evidence>
<dbReference type="PROSITE" id="PS00138">
    <property type="entry name" value="SUBTILASE_SER"/>
    <property type="match status" value="1"/>
</dbReference>
<evidence type="ECO:0000259" key="8">
    <source>
        <dbReference type="Pfam" id="PF00082"/>
    </source>
</evidence>
<dbReference type="PANTHER" id="PTHR43399">
    <property type="entry name" value="SUBTILISIN-RELATED"/>
    <property type="match status" value="1"/>
</dbReference>
<dbReference type="Gene3D" id="2.60.120.380">
    <property type="match status" value="1"/>
</dbReference>
<dbReference type="GO" id="GO:0004252">
    <property type="term" value="F:serine-type endopeptidase activity"/>
    <property type="evidence" value="ECO:0007669"/>
    <property type="project" value="UniProtKB-UniRule"/>
</dbReference>
<dbReference type="Gene3D" id="2.60.40.10">
    <property type="entry name" value="Immunoglobulins"/>
    <property type="match status" value="1"/>
</dbReference>
<keyword evidence="4 5" id="KW-0720">Serine protease</keyword>
<keyword evidence="7" id="KW-1133">Transmembrane helix</keyword>
<dbReference type="EMBL" id="KP211818">
    <property type="protein sequence ID" value="ANV79289.1"/>
    <property type="molecule type" value="Genomic_DNA"/>
</dbReference>
<feature type="transmembrane region" description="Helical" evidence="7">
    <location>
        <begin position="1406"/>
        <end position="1425"/>
    </location>
</feature>
<evidence type="ECO:0000313" key="10">
    <source>
        <dbReference type="EMBL" id="ANV79289.1"/>
    </source>
</evidence>